<sequence length="78" mass="8156">MGVAIAVMPTFIASTKLLAGVAALSQFSGVEYNNSSPAESESSSASANVVHSIHVRPQNALFKMLHNTLSSARPPFPD</sequence>
<evidence type="ECO:0000313" key="6">
    <source>
        <dbReference type="EMBL" id="KAE9154109.1"/>
    </source>
</evidence>
<feature type="signal peptide" evidence="1">
    <location>
        <begin position="1"/>
        <end position="23"/>
    </location>
</feature>
<evidence type="ECO:0000256" key="1">
    <source>
        <dbReference type="SAM" id="SignalP"/>
    </source>
</evidence>
<evidence type="ECO:0000313" key="21">
    <source>
        <dbReference type="Proteomes" id="UP000488956"/>
    </source>
</evidence>
<name>A0A6A3YYB7_9STRA</name>
<dbReference type="EMBL" id="QXGF01000065">
    <property type="protein sequence ID" value="KAE8947963.1"/>
    <property type="molecule type" value="Genomic_DNA"/>
</dbReference>
<evidence type="ECO:0000313" key="4">
    <source>
        <dbReference type="EMBL" id="KAE9136096.1"/>
    </source>
</evidence>
<evidence type="ECO:0000313" key="19">
    <source>
        <dbReference type="Proteomes" id="UP000476176"/>
    </source>
</evidence>
<dbReference type="Proteomes" id="UP000429523">
    <property type="component" value="Unassembled WGS sequence"/>
</dbReference>
<dbReference type="Proteomes" id="UP000488956">
    <property type="component" value="Unassembled WGS sequence"/>
</dbReference>
<dbReference type="EMBL" id="QXGE01000059">
    <property type="protein sequence ID" value="KAE9326914.1"/>
    <property type="molecule type" value="Genomic_DNA"/>
</dbReference>
<evidence type="ECO:0000313" key="9">
    <source>
        <dbReference type="EMBL" id="KAE9254974.1"/>
    </source>
</evidence>
<protein>
    <submittedName>
        <fullName evidence="7">Uncharacterized protein</fullName>
    </submittedName>
</protein>
<dbReference type="EMBL" id="QXFX01000047">
    <property type="protein sequence ID" value="KAE9136156.1"/>
    <property type="molecule type" value="Genomic_DNA"/>
</dbReference>
<organism evidence="7 13">
    <name type="scientific">Phytophthora fragariae</name>
    <dbReference type="NCBI Taxonomy" id="53985"/>
    <lineage>
        <taxon>Eukaryota</taxon>
        <taxon>Sar</taxon>
        <taxon>Stramenopiles</taxon>
        <taxon>Oomycota</taxon>
        <taxon>Peronosporomycetes</taxon>
        <taxon>Peronosporales</taxon>
        <taxon>Peronosporaceae</taxon>
        <taxon>Phytophthora</taxon>
    </lineage>
</organism>
<evidence type="ECO:0000313" key="18">
    <source>
        <dbReference type="Proteomes" id="UP000460718"/>
    </source>
</evidence>
<keyword evidence="13" id="KW-1185">Reference proteome</keyword>
<evidence type="ECO:0000313" key="3">
    <source>
        <dbReference type="EMBL" id="KAE9028442.1"/>
    </source>
</evidence>
<evidence type="ECO:0000313" key="20">
    <source>
        <dbReference type="Proteomes" id="UP000486351"/>
    </source>
</evidence>
<evidence type="ECO:0000313" key="10">
    <source>
        <dbReference type="EMBL" id="KAE9326914.1"/>
    </source>
</evidence>
<dbReference type="EMBL" id="QXGB01000165">
    <property type="protein sequence ID" value="KAE9226943.1"/>
    <property type="molecule type" value="Genomic_DNA"/>
</dbReference>
<evidence type="ECO:0000313" key="2">
    <source>
        <dbReference type="EMBL" id="KAE8947963.1"/>
    </source>
</evidence>
<proteinExistence type="predicted"/>
<dbReference type="EMBL" id="QXGC01000097">
    <property type="protein sequence ID" value="KAE9249913.1"/>
    <property type="molecule type" value="Genomic_DNA"/>
</dbReference>
<dbReference type="Proteomes" id="UP000476176">
    <property type="component" value="Unassembled WGS sequence"/>
</dbReference>
<evidence type="ECO:0000313" key="17">
    <source>
        <dbReference type="Proteomes" id="UP000441208"/>
    </source>
</evidence>
<evidence type="ECO:0000313" key="13">
    <source>
        <dbReference type="Proteomes" id="UP000433483"/>
    </source>
</evidence>
<dbReference type="Proteomes" id="UP000441208">
    <property type="component" value="Unassembled WGS sequence"/>
</dbReference>
<evidence type="ECO:0000313" key="11">
    <source>
        <dbReference type="EMBL" id="KAE9353139.1"/>
    </source>
</evidence>
<dbReference type="EMBL" id="QXGD01000068">
    <property type="protein sequence ID" value="KAE9254974.1"/>
    <property type="molecule type" value="Genomic_DNA"/>
</dbReference>
<dbReference type="Proteomes" id="UP000460718">
    <property type="component" value="Unassembled WGS sequence"/>
</dbReference>
<comment type="caution">
    <text evidence="7">The sequence shown here is derived from an EMBL/GenBank/DDBJ whole genome shotgun (WGS) entry which is preliminary data.</text>
</comment>
<evidence type="ECO:0000313" key="8">
    <source>
        <dbReference type="EMBL" id="KAE9249913.1"/>
    </source>
</evidence>
<accession>A0A6A3YYB7</accession>
<dbReference type="Proteomes" id="UP000433483">
    <property type="component" value="Unassembled WGS sequence"/>
</dbReference>
<dbReference type="EMBL" id="QXFZ01000062">
    <property type="protein sequence ID" value="KAE9136096.1"/>
    <property type="molecule type" value="Genomic_DNA"/>
</dbReference>
<evidence type="ECO:0000313" key="5">
    <source>
        <dbReference type="EMBL" id="KAE9136156.1"/>
    </source>
</evidence>
<evidence type="ECO:0000313" key="14">
    <source>
        <dbReference type="Proteomes" id="UP000437068"/>
    </source>
</evidence>
<dbReference type="EMBL" id="QXFW01000044">
    <property type="protein sequence ID" value="KAE9028442.1"/>
    <property type="molecule type" value="Genomic_DNA"/>
</dbReference>
<dbReference type="Proteomes" id="UP000440732">
    <property type="component" value="Unassembled WGS sequence"/>
</dbReference>
<keyword evidence="1" id="KW-0732">Signal</keyword>
<feature type="chain" id="PRO_5036380959" evidence="1">
    <location>
        <begin position="24"/>
        <end position="78"/>
    </location>
</feature>
<dbReference type="Proteomes" id="UP000440367">
    <property type="component" value="Unassembled WGS sequence"/>
</dbReference>
<reference evidence="12 13" key="1">
    <citation type="submission" date="2018-08" db="EMBL/GenBank/DDBJ databases">
        <title>Genomic investigation of the strawberry pathogen Phytophthora fragariae indicates pathogenicity is determined by transcriptional variation in three key races.</title>
        <authorList>
            <person name="Adams T.M."/>
            <person name="Armitage A.D."/>
            <person name="Sobczyk M.K."/>
            <person name="Bates H.J."/>
            <person name="Dunwell J.M."/>
            <person name="Nellist C.F."/>
            <person name="Harrison R.J."/>
        </authorList>
    </citation>
    <scope>NUCLEOTIDE SEQUENCE [LARGE SCALE GENOMIC DNA]</scope>
    <source>
        <strain evidence="10 14">A4</strain>
        <strain evidence="9 15">BC-1</strain>
        <strain evidence="8 19">BC-23</strain>
        <strain evidence="7 13">NOV-27</strain>
        <strain evidence="6 16">NOV-5</strain>
        <strain evidence="4 17">NOV-71</strain>
        <strain evidence="11 20">NOV-77</strain>
        <strain evidence="2 12">NOV-9</strain>
        <strain evidence="5 21">ONT-3</strain>
        <strain evidence="3 18">SCRP245</strain>
    </source>
</reference>
<evidence type="ECO:0000313" key="15">
    <source>
        <dbReference type="Proteomes" id="UP000440367"/>
    </source>
</evidence>
<dbReference type="EMBL" id="QXFY01000185">
    <property type="protein sequence ID" value="KAE9353139.1"/>
    <property type="molecule type" value="Genomic_DNA"/>
</dbReference>
<dbReference type="AlphaFoldDB" id="A0A6A3YYB7"/>
<dbReference type="EMBL" id="QXGA01000048">
    <property type="protein sequence ID" value="KAE9154109.1"/>
    <property type="molecule type" value="Genomic_DNA"/>
</dbReference>
<evidence type="ECO:0000313" key="12">
    <source>
        <dbReference type="Proteomes" id="UP000429523"/>
    </source>
</evidence>
<evidence type="ECO:0000313" key="7">
    <source>
        <dbReference type="EMBL" id="KAE9226943.1"/>
    </source>
</evidence>
<dbReference type="OrthoDB" id="10334333at2759"/>
<gene>
    <name evidence="10" type="ORF">PF001_g2167</name>
    <name evidence="9" type="ORF">PF002_g2552</name>
    <name evidence="8" type="ORF">PF004_g3158</name>
    <name evidence="7" type="ORF">PF005_g4915</name>
    <name evidence="6" type="ORF">PF006_g1813</name>
    <name evidence="4" type="ORF">PF007_g2295</name>
    <name evidence="11" type="ORF">PF008_g5122</name>
    <name evidence="2" type="ORF">PF009_g2440</name>
    <name evidence="5" type="ORF">PF010_g1789</name>
    <name evidence="3" type="ORF">PF011_g1551</name>
</gene>
<dbReference type="Proteomes" id="UP000437068">
    <property type="component" value="Unassembled WGS sequence"/>
</dbReference>
<evidence type="ECO:0000313" key="16">
    <source>
        <dbReference type="Proteomes" id="UP000440732"/>
    </source>
</evidence>
<dbReference type="Proteomes" id="UP000486351">
    <property type="component" value="Unassembled WGS sequence"/>
</dbReference>